<comment type="caution">
    <text evidence="1">The sequence shown here is derived from an EMBL/GenBank/DDBJ whole genome shotgun (WGS) entry which is preliminary data.</text>
</comment>
<evidence type="ECO:0000313" key="1">
    <source>
        <dbReference type="EMBL" id="MBO0947128.1"/>
    </source>
</evidence>
<evidence type="ECO:0000313" key="2">
    <source>
        <dbReference type="Proteomes" id="UP000664628"/>
    </source>
</evidence>
<sequence>MPIHHAPLIQTDQLVPGDILIEYENSPEHSLMWLGGGKPIVHSAEATFSGILRQSARGFGGQGTPCFEVYRSLNNALGAKVSQFAAIWATSSNDARYIFAKNNLDELSLMTRFSQDRLGGDGGHWDNEARVRAVRAYCRVINNQPLSAIEGVTCSQFITYTYQAASIALLVARHALTRVVIQEINSRLLLNQLHNAMAYAAATASLRSIRLGIDATMPDAFKVDAKITSVDVLAAKLRLDPRFGHVGNLAGGDEDSD</sequence>
<name>A0ABS3JCG0_9BACT</name>
<dbReference type="EMBL" id="JAFMYW010000001">
    <property type="protein sequence ID" value="MBO0947128.1"/>
    <property type="molecule type" value="Genomic_DNA"/>
</dbReference>
<accession>A0ABS3JCG0</accession>
<dbReference type="Proteomes" id="UP000664628">
    <property type="component" value="Unassembled WGS sequence"/>
</dbReference>
<proteinExistence type="predicted"/>
<reference evidence="1 2" key="1">
    <citation type="submission" date="2021-03" db="EMBL/GenBank/DDBJ databases">
        <title>Fibrella sp. HMF5405 genome sequencing and assembly.</title>
        <authorList>
            <person name="Kang H."/>
            <person name="Kim H."/>
            <person name="Bae S."/>
            <person name="Joh K."/>
        </authorList>
    </citation>
    <scope>NUCLEOTIDE SEQUENCE [LARGE SCALE GENOMIC DNA]</scope>
    <source>
        <strain evidence="1 2">HMF5405</strain>
    </source>
</reference>
<keyword evidence="2" id="KW-1185">Reference proteome</keyword>
<gene>
    <name evidence="1" type="ORF">J2I46_00935</name>
</gene>
<dbReference type="RefSeq" id="WP_207327048.1">
    <property type="nucleotide sequence ID" value="NZ_JAFMYW010000001.1"/>
</dbReference>
<protein>
    <submittedName>
        <fullName evidence="1">Uncharacterized protein</fullName>
    </submittedName>
</protein>
<organism evidence="1 2">
    <name type="scientific">Fibrella forsythiae</name>
    <dbReference type="NCBI Taxonomy" id="2817061"/>
    <lineage>
        <taxon>Bacteria</taxon>
        <taxon>Pseudomonadati</taxon>
        <taxon>Bacteroidota</taxon>
        <taxon>Cytophagia</taxon>
        <taxon>Cytophagales</taxon>
        <taxon>Spirosomataceae</taxon>
        <taxon>Fibrella</taxon>
    </lineage>
</organism>